<feature type="region of interest" description="Disordered" evidence="2">
    <location>
        <begin position="1"/>
        <end position="21"/>
    </location>
</feature>
<keyword evidence="4" id="KW-1185">Reference proteome</keyword>
<reference evidence="3" key="1">
    <citation type="submission" date="2020-04" db="EMBL/GenBank/DDBJ databases">
        <authorList>
            <person name="Alioto T."/>
            <person name="Alioto T."/>
            <person name="Gomez Garrido J."/>
        </authorList>
    </citation>
    <scope>NUCLEOTIDE SEQUENCE</scope>
    <source>
        <strain evidence="3">A484AB</strain>
    </source>
</reference>
<sequence length="405" mass="45883">MVKTKPLYESNNSKASSKDYFDKATENIPSMRNNDESDRLDSLITIVQSLSTKFSCFEQKFEAYTQDVDVATNESGNNPDEQKDLDIRRLQEENERLKSINVHLNERLNKYENAADDLKSKIKAVEDEKASLLTAIRLLHSDRNDTCPDTGDDRNAWSKVQMNKNKKDTKAPSRATKRQVASVITKSHTTNPVLNSNQYAPLTIEESEGDEVEITRETAPTRKFKSNTQASTVIIGDSMIKYIDSKRLLRGIKKNGQISRRTAIRAETYRGAGVDDMKHHIKPCLQRKPEKIILHVGTNDIGSKRAKELVKGINDICEIIQKDSPTSEVAVSLLVTRADRPEYKTKIEKVNMALIDYCESKNIQVIDHANIETKHLNPYGVHLSRLGTSIMARNFLSYINNVENN</sequence>
<organism evidence="3 4">
    <name type="scientific">Paramuricea clavata</name>
    <name type="common">Red gorgonian</name>
    <name type="synonym">Violescent sea-whip</name>
    <dbReference type="NCBI Taxonomy" id="317549"/>
    <lineage>
        <taxon>Eukaryota</taxon>
        <taxon>Metazoa</taxon>
        <taxon>Cnidaria</taxon>
        <taxon>Anthozoa</taxon>
        <taxon>Octocorallia</taxon>
        <taxon>Malacalcyonacea</taxon>
        <taxon>Plexauridae</taxon>
        <taxon>Paramuricea</taxon>
    </lineage>
</organism>
<dbReference type="EMBL" id="CACRXK020015854">
    <property type="protein sequence ID" value="CAB4028967.1"/>
    <property type="molecule type" value="Genomic_DNA"/>
</dbReference>
<dbReference type="Gene3D" id="3.40.50.12700">
    <property type="match status" value="1"/>
</dbReference>
<evidence type="ECO:0000313" key="3">
    <source>
        <dbReference type="EMBL" id="CAB4028967.1"/>
    </source>
</evidence>
<evidence type="ECO:0000256" key="2">
    <source>
        <dbReference type="SAM" id="MobiDB-lite"/>
    </source>
</evidence>
<dbReference type="SUPFAM" id="SSF52266">
    <property type="entry name" value="SGNH hydrolase"/>
    <property type="match status" value="1"/>
</dbReference>
<proteinExistence type="predicted"/>
<comment type="caution">
    <text evidence="3">The sequence shown here is derived from an EMBL/GenBank/DDBJ whole genome shotgun (WGS) entry which is preliminary data.</text>
</comment>
<dbReference type="Gene3D" id="3.40.50.12690">
    <property type="match status" value="1"/>
</dbReference>
<evidence type="ECO:0000313" key="4">
    <source>
        <dbReference type="Proteomes" id="UP001152795"/>
    </source>
</evidence>
<dbReference type="AlphaFoldDB" id="A0A7D9LDU4"/>
<dbReference type="OrthoDB" id="10072345at2759"/>
<keyword evidence="1" id="KW-0175">Coiled coil</keyword>
<dbReference type="Proteomes" id="UP001152795">
    <property type="component" value="Unassembled WGS sequence"/>
</dbReference>
<keyword evidence="3" id="KW-0675">Receptor</keyword>
<name>A0A7D9LDU4_PARCT</name>
<evidence type="ECO:0000256" key="1">
    <source>
        <dbReference type="SAM" id="Coils"/>
    </source>
</evidence>
<gene>
    <name evidence="3" type="ORF">PACLA_8A001534</name>
</gene>
<protein>
    <submittedName>
        <fullName evidence="3">Scavenger receptor cysteine-rich type 1 M130</fullName>
    </submittedName>
</protein>
<feature type="coiled-coil region" evidence="1">
    <location>
        <begin position="87"/>
        <end position="135"/>
    </location>
</feature>
<accession>A0A7D9LDU4</accession>
<dbReference type="CDD" id="cd00229">
    <property type="entry name" value="SGNH_hydrolase"/>
    <property type="match status" value="1"/>
</dbReference>